<evidence type="ECO:0000313" key="2">
    <source>
        <dbReference type="Proteomes" id="UP000325433"/>
    </source>
</evidence>
<gene>
    <name evidence="1" type="ORF">BDV41DRAFT_542805</name>
</gene>
<reference evidence="2" key="1">
    <citation type="submission" date="2019-04" db="EMBL/GenBank/DDBJ databases">
        <title>Friends and foes A comparative genomics studyof 23 Aspergillus species from section Flavi.</title>
        <authorList>
            <consortium name="DOE Joint Genome Institute"/>
            <person name="Kjaerbolling I."/>
            <person name="Vesth T."/>
            <person name="Frisvad J.C."/>
            <person name="Nybo J.L."/>
            <person name="Theobald S."/>
            <person name="Kildgaard S."/>
            <person name="Isbrandt T."/>
            <person name="Kuo A."/>
            <person name="Sato A."/>
            <person name="Lyhne E.K."/>
            <person name="Kogle M.E."/>
            <person name="Wiebenga A."/>
            <person name="Kun R.S."/>
            <person name="Lubbers R.J."/>
            <person name="Makela M.R."/>
            <person name="Barry K."/>
            <person name="Chovatia M."/>
            <person name="Clum A."/>
            <person name="Daum C."/>
            <person name="Haridas S."/>
            <person name="He G."/>
            <person name="LaButti K."/>
            <person name="Lipzen A."/>
            <person name="Mondo S."/>
            <person name="Riley R."/>
            <person name="Salamov A."/>
            <person name="Simmons B.A."/>
            <person name="Magnuson J.K."/>
            <person name="Henrissat B."/>
            <person name="Mortensen U.H."/>
            <person name="Larsen T.O."/>
            <person name="Devries R.P."/>
            <person name="Grigoriev I.V."/>
            <person name="Machida M."/>
            <person name="Baker S.E."/>
            <person name="Andersen M.R."/>
        </authorList>
    </citation>
    <scope>NUCLEOTIDE SEQUENCE [LARGE SCALE GENOMIC DNA]</scope>
    <source>
        <strain evidence="2">CBS 130015</strain>
    </source>
</reference>
<protein>
    <submittedName>
        <fullName evidence="1">Uncharacterized protein</fullName>
    </submittedName>
</protein>
<dbReference type="AlphaFoldDB" id="A0A5N6VRR8"/>
<name>A0A5N6VRR8_9EURO</name>
<dbReference type="EMBL" id="ML738345">
    <property type="protein sequence ID" value="KAE8311201.1"/>
    <property type="molecule type" value="Genomic_DNA"/>
</dbReference>
<sequence length="61" mass="6886">MNIGDNFHKGAAFFVLWVKGQRHNVDASAWGITHLIYGSRFKATPFVGFSLLRLPSSAFFR</sequence>
<accession>A0A5N6VRR8</accession>
<evidence type="ECO:0000313" key="1">
    <source>
        <dbReference type="EMBL" id="KAE8311201.1"/>
    </source>
</evidence>
<dbReference type="Proteomes" id="UP000325433">
    <property type="component" value="Unassembled WGS sequence"/>
</dbReference>
<keyword evidence="2" id="KW-1185">Reference proteome</keyword>
<organism evidence="1 2">
    <name type="scientific">Aspergillus transmontanensis</name>
    <dbReference type="NCBI Taxonomy" id="1034304"/>
    <lineage>
        <taxon>Eukaryota</taxon>
        <taxon>Fungi</taxon>
        <taxon>Dikarya</taxon>
        <taxon>Ascomycota</taxon>
        <taxon>Pezizomycotina</taxon>
        <taxon>Eurotiomycetes</taxon>
        <taxon>Eurotiomycetidae</taxon>
        <taxon>Eurotiales</taxon>
        <taxon>Aspergillaceae</taxon>
        <taxon>Aspergillus</taxon>
        <taxon>Aspergillus subgen. Circumdati</taxon>
    </lineage>
</organism>
<proteinExistence type="predicted"/>